<feature type="region of interest" description="Disordered" evidence="3">
    <location>
        <begin position="191"/>
        <end position="228"/>
    </location>
</feature>
<evidence type="ECO:0000256" key="3">
    <source>
        <dbReference type="SAM" id="MobiDB-lite"/>
    </source>
</evidence>
<proteinExistence type="inferred from homology"/>
<dbReference type="PROSITE" id="PS50891">
    <property type="entry name" value="LOB"/>
    <property type="match status" value="1"/>
</dbReference>
<feature type="domain" description="LOB" evidence="4">
    <location>
        <begin position="5"/>
        <end position="106"/>
    </location>
</feature>
<feature type="region of interest" description="Disordered" evidence="3">
    <location>
        <begin position="240"/>
        <end position="311"/>
    </location>
</feature>
<dbReference type="Proteomes" id="UP000092600">
    <property type="component" value="Unassembled WGS sequence"/>
</dbReference>
<feature type="compositionally biased region" description="Low complexity" evidence="3">
    <location>
        <begin position="208"/>
        <end position="217"/>
    </location>
</feature>
<feature type="coiled-coil region" evidence="2">
    <location>
        <begin position="85"/>
        <end position="112"/>
    </location>
</feature>
<name>A0A199VZA9_ANACO</name>
<gene>
    <name evidence="5" type="ORF">ACMD2_16602</name>
</gene>
<dbReference type="PANTHER" id="PTHR31301">
    <property type="entry name" value="LOB DOMAIN-CONTAINING PROTEIN 4-RELATED"/>
    <property type="match status" value="1"/>
</dbReference>
<comment type="similarity">
    <text evidence="1">Belongs to the LOB domain-containing protein family.</text>
</comment>
<dbReference type="Pfam" id="PF03195">
    <property type="entry name" value="LOB"/>
    <property type="match status" value="1"/>
</dbReference>
<dbReference type="InterPro" id="IPR025322">
    <property type="entry name" value="PADRE_dom"/>
</dbReference>
<dbReference type="STRING" id="4615.A0A199VZA9"/>
<dbReference type="Pfam" id="PF14009">
    <property type="entry name" value="PADRE"/>
    <property type="match status" value="1"/>
</dbReference>
<feature type="compositionally biased region" description="Polar residues" evidence="3">
    <location>
        <begin position="278"/>
        <end position="311"/>
    </location>
</feature>
<accession>A0A199VZA9</accession>
<evidence type="ECO:0000313" key="6">
    <source>
        <dbReference type="Proteomes" id="UP000092600"/>
    </source>
</evidence>
<comment type="caution">
    <text evidence="5">The sequence shown here is derived from an EMBL/GenBank/DDBJ whole genome shotgun (WGS) entry which is preliminary data.</text>
</comment>
<evidence type="ECO:0000259" key="4">
    <source>
        <dbReference type="PROSITE" id="PS50891"/>
    </source>
</evidence>
<evidence type="ECO:0000256" key="1">
    <source>
        <dbReference type="ARBA" id="ARBA00005474"/>
    </source>
</evidence>
<sequence>MRGGQACAACKHQRRRCWPGCALARHFPAERAAEFRSVHRLFGVSNLMRIHGAAPPHLRDHAVRAMVFEAEARRRDPVHGCLGLVRSLSARINAVAREIAAVRRQIDRHRTRDAFATKRGAHVKIVYPGGRVELYDHPILASEIMSQNPRSCVTSPDVFQRPWAAVVSPDTALPPGRKFYVVPMRTIRKLRRNSPMNSSSPYCEDSNSHTLSSNLNTPKGEEKRSRNGCFVLTLRTAKGRPEGIGRRTGEAMKIDKRRGEENLRKETRGSPRRWLRGSSETESSARQQPRESSPGTPSYHWQPSLTSIVEE</sequence>
<feature type="compositionally biased region" description="Basic and acidic residues" evidence="3">
    <location>
        <begin position="240"/>
        <end position="269"/>
    </location>
</feature>
<dbReference type="EMBL" id="LSRQ01000520">
    <property type="protein sequence ID" value="OAY82318.1"/>
    <property type="molecule type" value="Genomic_DNA"/>
</dbReference>
<keyword evidence="2" id="KW-0175">Coiled coil</keyword>
<evidence type="ECO:0000313" key="5">
    <source>
        <dbReference type="EMBL" id="OAY82318.1"/>
    </source>
</evidence>
<reference evidence="5 6" key="1">
    <citation type="journal article" date="2016" name="DNA Res.">
        <title>The draft genome of MD-2 pineapple using hybrid error correction of long reads.</title>
        <authorList>
            <person name="Redwan R.M."/>
            <person name="Saidin A."/>
            <person name="Kumar S.V."/>
        </authorList>
    </citation>
    <scope>NUCLEOTIDE SEQUENCE [LARGE SCALE GENOMIC DNA]</scope>
    <source>
        <strain evidence="6">cv. MD2</strain>
        <tissue evidence="5">Leaf</tissue>
    </source>
</reference>
<dbReference type="AlphaFoldDB" id="A0A199VZA9"/>
<dbReference type="PANTHER" id="PTHR31301:SF21">
    <property type="entry name" value="LOB DOMAIN-CONTAINING PROTEIN 27-RELATED"/>
    <property type="match status" value="1"/>
</dbReference>
<organism evidence="5 6">
    <name type="scientific">Ananas comosus</name>
    <name type="common">Pineapple</name>
    <name type="synonym">Ananas ananas</name>
    <dbReference type="NCBI Taxonomy" id="4615"/>
    <lineage>
        <taxon>Eukaryota</taxon>
        <taxon>Viridiplantae</taxon>
        <taxon>Streptophyta</taxon>
        <taxon>Embryophyta</taxon>
        <taxon>Tracheophyta</taxon>
        <taxon>Spermatophyta</taxon>
        <taxon>Magnoliopsida</taxon>
        <taxon>Liliopsida</taxon>
        <taxon>Poales</taxon>
        <taxon>Bromeliaceae</taxon>
        <taxon>Bromelioideae</taxon>
        <taxon>Ananas</taxon>
    </lineage>
</organism>
<protein>
    <submittedName>
        <fullName evidence="5">Protein LATERAL ORGAN BOUNDARIES</fullName>
    </submittedName>
</protein>
<dbReference type="InterPro" id="IPR004883">
    <property type="entry name" value="LOB"/>
</dbReference>
<evidence type="ECO:0000256" key="2">
    <source>
        <dbReference type="SAM" id="Coils"/>
    </source>
</evidence>